<dbReference type="EMBL" id="JBHRYR010000003">
    <property type="protein sequence ID" value="MFC3852937.1"/>
    <property type="molecule type" value="Genomic_DNA"/>
</dbReference>
<keyword evidence="6" id="KW-1185">Reference proteome</keyword>
<accession>A0ABV8A0H8</accession>
<feature type="domain" description="OmpA-like" evidence="4">
    <location>
        <begin position="312"/>
        <end position="438"/>
    </location>
</feature>
<dbReference type="PANTHER" id="PTHR30329">
    <property type="entry name" value="STATOR ELEMENT OF FLAGELLAR MOTOR COMPLEX"/>
    <property type="match status" value="1"/>
</dbReference>
<proteinExistence type="predicted"/>
<keyword evidence="2" id="KW-0175">Coiled coil</keyword>
<evidence type="ECO:0000313" key="5">
    <source>
        <dbReference type="EMBL" id="MFC3852937.1"/>
    </source>
</evidence>
<evidence type="ECO:0000313" key="6">
    <source>
        <dbReference type="Proteomes" id="UP001595617"/>
    </source>
</evidence>
<name>A0ABV8A0H8_9GAMM</name>
<dbReference type="PANTHER" id="PTHR30329:SF21">
    <property type="entry name" value="LIPOPROTEIN YIAD-RELATED"/>
    <property type="match status" value="1"/>
</dbReference>
<dbReference type="InterPro" id="IPR006665">
    <property type="entry name" value="OmpA-like"/>
</dbReference>
<organism evidence="5 6">
    <name type="scientific">Saccharospirillum mangrovi</name>
    <dbReference type="NCBI Taxonomy" id="2161747"/>
    <lineage>
        <taxon>Bacteria</taxon>
        <taxon>Pseudomonadati</taxon>
        <taxon>Pseudomonadota</taxon>
        <taxon>Gammaproteobacteria</taxon>
        <taxon>Oceanospirillales</taxon>
        <taxon>Saccharospirillaceae</taxon>
        <taxon>Saccharospirillum</taxon>
    </lineage>
</organism>
<dbReference type="Gene3D" id="3.30.1330.60">
    <property type="entry name" value="OmpA-like domain"/>
    <property type="match status" value="1"/>
</dbReference>
<gene>
    <name evidence="5" type="ORF">ACFOOG_08850</name>
</gene>
<evidence type="ECO:0000256" key="3">
    <source>
        <dbReference type="SAM" id="Phobius"/>
    </source>
</evidence>
<keyword evidence="3" id="KW-1133">Transmembrane helix</keyword>
<dbReference type="PROSITE" id="PS51123">
    <property type="entry name" value="OMPA_2"/>
    <property type="match status" value="1"/>
</dbReference>
<dbReference type="InterPro" id="IPR050330">
    <property type="entry name" value="Bact_OuterMem_StrucFunc"/>
</dbReference>
<keyword evidence="1 3" id="KW-0472">Membrane</keyword>
<dbReference type="RefSeq" id="WP_380695614.1">
    <property type="nucleotide sequence ID" value="NZ_JBHRYR010000003.1"/>
</dbReference>
<feature type="coiled-coil region" evidence="2">
    <location>
        <begin position="228"/>
        <end position="283"/>
    </location>
</feature>
<evidence type="ECO:0000256" key="1">
    <source>
        <dbReference type="PROSITE-ProRule" id="PRU00473"/>
    </source>
</evidence>
<feature type="coiled-coil region" evidence="2">
    <location>
        <begin position="130"/>
        <end position="192"/>
    </location>
</feature>
<dbReference type="SUPFAM" id="SSF103088">
    <property type="entry name" value="OmpA-like"/>
    <property type="match status" value="1"/>
</dbReference>
<keyword evidence="3" id="KW-0812">Transmembrane</keyword>
<evidence type="ECO:0000256" key="2">
    <source>
        <dbReference type="SAM" id="Coils"/>
    </source>
</evidence>
<dbReference type="Pfam" id="PF00691">
    <property type="entry name" value="OmpA"/>
    <property type="match status" value="1"/>
</dbReference>
<evidence type="ECO:0000259" key="4">
    <source>
        <dbReference type="PROSITE" id="PS51123"/>
    </source>
</evidence>
<dbReference type="InterPro" id="IPR036737">
    <property type="entry name" value="OmpA-like_sf"/>
</dbReference>
<dbReference type="CDD" id="cd07185">
    <property type="entry name" value="OmpA_C-like"/>
    <property type="match status" value="1"/>
</dbReference>
<reference evidence="6" key="1">
    <citation type="journal article" date="2019" name="Int. J. Syst. Evol. Microbiol.">
        <title>The Global Catalogue of Microorganisms (GCM) 10K type strain sequencing project: providing services to taxonomists for standard genome sequencing and annotation.</title>
        <authorList>
            <consortium name="The Broad Institute Genomics Platform"/>
            <consortium name="The Broad Institute Genome Sequencing Center for Infectious Disease"/>
            <person name="Wu L."/>
            <person name="Ma J."/>
        </authorList>
    </citation>
    <scope>NUCLEOTIDE SEQUENCE [LARGE SCALE GENOMIC DNA]</scope>
    <source>
        <strain evidence="6">IBRC 10765</strain>
    </source>
</reference>
<feature type="transmembrane region" description="Helical" evidence="3">
    <location>
        <begin position="21"/>
        <end position="42"/>
    </location>
</feature>
<comment type="caution">
    <text evidence="5">The sequence shown here is derived from an EMBL/GenBank/DDBJ whole genome shotgun (WGS) entry which is preliminary data.</text>
</comment>
<dbReference type="Proteomes" id="UP001595617">
    <property type="component" value="Unassembled WGS sequence"/>
</dbReference>
<protein>
    <submittedName>
        <fullName evidence="5">OmpA family protein</fullName>
    </submittedName>
</protein>
<sequence>MSSGRRTRSNINVWPGYVDALSALLMLVIFMLMVYMVTQLFLSQTVSDRDAQLATLSQRLSEITRQLGLQEQRTATLQTELVSLQEDYALSEARNARLQGDNAALLAAQDELLAAATDDQDTINTLLLTQASLQQDIATLQALRDQLEQDIANQIAQLQARDAQIDELTTTVEALRDRTMALSAELAAEQERTLLAQRTLEDREIRIDDLLLLVQQNEAALSSEQALTTEQRLQLQALSNQITQLQEQLSTISAALRLQEDISEQQETELAELGQRLNVLLAERVNELERYQSDFFRRLRDALEGDARVQIVGDRFVLPAELLFASGQANIGAAGEAELNELATVLLDLINDIPADVDWILRVDGHTDRIPISTASFASNWELSTARALSVVRYLAAQGIPEQRLAATGFGEFQPVDNGNSPEALQRNRRIEIKLTNR</sequence>